<dbReference type="PANTHER" id="PTHR43790:SF8">
    <property type="entry name" value="SUGAR ABC TRANSPORTER ATP-BINDING PROTEIN"/>
    <property type="match status" value="1"/>
</dbReference>
<dbReference type="SUPFAM" id="SSF52540">
    <property type="entry name" value="P-loop containing nucleoside triphosphate hydrolases"/>
    <property type="match status" value="1"/>
</dbReference>
<keyword evidence="5" id="KW-1185">Reference proteome</keyword>
<dbReference type="InterPro" id="IPR003439">
    <property type="entry name" value="ABC_transporter-like_ATP-bd"/>
</dbReference>
<sequence length="250" mass="27678">MTPLLELRNVSKHFGHAYALEGVNMSIRPGEVLSLLGDNGAGKSTLVKVVAGVHQPDEGEVYVRGERVSHWNPAKAREQRIETVFQDKALAAQQPVTSNVFLGREITNRFGFVKHRAQRQEADRLMRGMRFTSKVLSPDSPVQHLSGGEREGVAIARAVHFNADLIVLDEPTTALSLRQAQEVLDFVRRVRDDGTSVLFISHNMFHAHEVADRIVILDRGRVGMEADQATMSATELIELMQSTARGDAHA</sequence>
<keyword evidence="2 4" id="KW-0067">ATP-binding</keyword>
<evidence type="ECO:0000313" key="4">
    <source>
        <dbReference type="EMBL" id="RAW10069.1"/>
    </source>
</evidence>
<comment type="caution">
    <text evidence="4">The sequence shown here is derived from an EMBL/GenBank/DDBJ whole genome shotgun (WGS) entry which is preliminary data.</text>
</comment>
<keyword evidence="1" id="KW-0547">Nucleotide-binding</keyword>
<dbReference type="OrthoDB" id="7875923at2"/>
<feature type="domain" description="ABC transporter" evidence="3">
    <location>
        <begin position="5"/>
        <end position="244"/>
    </location>
</feature>
<dbReference type="RefSeq" id="WP_112260051.1">
    <property type="nucleotide sequence ID" value="NZ_QMIG01000030.1"/>
</dbReference>
<gene>
    <name evidence="4" type="ORF">DPM12_19600</name>
</gene>
<dbReference type="PANTHER" id="PTHR43790">
    <property type="entry name" value="CARBOHYDRATE TRANSPORT ATP-BINDING PROTEIN MG119-RELATED"/>
    <property type="match status" value="1"/>
</dbReference>
<dbReference type="Pfam" id="PF00005">
    <property type="entry name" value="ABC_tran"/>
    <property type="match status" value="1"/>
</dbReference>
<dbReference type="CDD" id="cd03216">
    <property type="entry name" value="ABC_Carb_Monos_I"/>
    <property type="match status" value="1"/>
</dbReference>
<protein>
    <submittedName>
        <fullName evidence="4">Sugar ABC transporter ATP-binding protein</fullName>
    </submittedName>
</protein>
<evidence type="ECO:0000256" key="2">
    <source>
        <dbReference type="ARBA" id="ARBA00022840"/>
    </source>
</evidence>
<evidence type="ECO:0000259" key="3">
    <source>
        <dbReference type="PROSITE" id="PS50893"/>
    </source>
</evidence>
<accession>A0A329QED1</accession>
<dbReference type="InterPro" id="IPR027417">
    <property type="entry name" value="P-loop_NTPase"/>
</dbReference>
<proteinExistence type="predicted"/>
<evidence type="ECO:0000313" key="5">
    <source>
        <dbReference type="Proteomes" id="UP000250462"/>
    </source>
</evidence>
<dbReference type="Gene3D" id="3.40.50.300">
    <property type="entry name" value="P-loop containing nucleotide triphosphate hydrolases"/>
    <property type="match status" value="1"/>
</dbReference>
<dbReference type="AlphaFoldDB" id="A0A329QED1"/>
<reference evidence="4 5" key="1">
    <citation type="submission" date="2018-06" db="EMBL/GenBank/DDBJ databases">
        <title>Phytoactinopolyspora halophila sp. nov., a novel halophilic actinomycete isolated from a saline soil in China.</title>
        <authorList>
            <person name="Tang S.-K."/>
        </authorList>
    </citation>
    <scope>NUCLEOTIDE SEQUENCE [LARGE SCALE GENOMIC DNA]</scope>
    <source>
        <strain evidence="4 5">YIM 96934</strain>
    </source>
</reference>
<dbReference type="InterPro" id="IPR050107">
    <property type="entry name" value="ABC_carbohydrate_import_ATPase"/>
</dbReference>
<name>A0A329QED1_9ACTN</name>
<organism evidence="4 5">
    <name type="scientific">Phytoactinopolyspora halophila</name>
    <dbReference type="NCBI Taxonomy" id="1981511"/>
    <lineage>
        <taxon>Bacteria</taxon>
        <taxon>Bacillati</taxon>
        <taxon>Actinomycetota</taxon>
        <taxon>Actinomycetes</taxon>
        <taxon>Jiangellales</taxon>
        <taxon>Jiangellaceae</taxon>
        <taxon>Phytoactinopolyspora</taxon>
    </lineage>
</organism>
<dbReference type="InterPro" id="IPR003593">
    <property type="entry name" value="AAA+_ATPase"/>
</dbReference>
<dbReference type="SMART" id="SM00382">
    <property type="entry name" value="AAA"/>
    <property type="match status" value="1"/>
</dbReference>
<dbReference type="PROSITE" id="PS50893">
    <property type="entry name" value="ABC_TRANSPORTER_2"/>
    <property type="match status" value="1"/>
</dbReference>
<dbReference type="EMBL" id="QMIG01000030">
    <property type="protein sequence ID" value="RAW10069.1"/>
    <property type="molecule type" value="Genomic_DNA"/>
</dbReference>
<evidence type="ECO:0000256" key="1">
    <source>
        <dbReference type="ARBA" id="ARBA00022741"/>
    </source>
</evidence>
<dbReference type="Proteomes" id="UP000250462">
    <property type="component" value="Unassembled WGS sequence"/>
</dbReference>
<dbReference type="GO" id="GO:0016887">
    <property type="term" value="F:ATP hydrolysis activity"/>
    <property type="evidence" value="ECO:0007669"/>
    <property type="project" value="InterPro"/>
</dbReference>
<dbReference type="GO" id="GO:0005524">
    <property type="term" value="F:ATP binding"/>
    <property type="evidence" value="ECO:0007669"/>
    <property type="project" value="UniProtKB-KW"/>
</dbReference>